<dbReference type="RefSeq" id="WP_152661655.1">
    <property type="nucleotide sequence ID" value="NZ_CP036422.1"/>
</dbReference>
<keyword evidence="6" id="KW-1185">Reference proteome</keyword>
<keyword evidence="3" id="KW-0479">Metal-binding</keyword>
<dbReference type="EMBL" id="CP036422">
    <property type="protein sequence ID" value="QFU75548.1"/>
    <property type="molecule type" value="Genomic_DNA"/>
</dbReference>
<comment type="cofactor">
    <cofactor evidence="1">
        <name>Zn(2+)</name>
        <dbReference type="ChEBI" id="CHEBI:29105"/>
    </cofactor>
</comment>
<evidence type="ECO:0000256" key="2">
    <source>
        <dbReference type="ARBA" id="ARBA00022679"/>
    </source>
</evidence>
<keyword evidence="4" id="KW-0862">Zinc</keyword>
<dbReference type="Gene3D" id="3.20.20.70">
    <property type="entry name" value="Aldolase class I"/>
    <property type="match status" value="1"/>
</dbReference>
<name>A0A5P9NKR9_9GAMM</name>
<protein>
    <submittedName>
        <fullName evidence="5">3-keto-5-aminohexanoate cleavage protein</fullName>
    </submittedName>
</protein>
<proteinExistence type="predicted"/>
<gene>
    <name evidence="5" type="ORF">EY643_07725</name>
</gene>
<reference evidence="5 6" key="1">
    <citation type="submission" date="2019-02" db="EMBL/GenBank/DDBJ databases">
        <authorList>
            <person name="Li S.-H."/>
        </authorList>
    </citation>
    <scope>NUCLEOTIDE SEQUENCE [LARGE SCALE GENOMIC DNA]</scope>
    <source>
        <strain evidence="5 6">IMCC14385</strain>
    </source>
</reference>
<dbReference type="GO" id="GO:0043720">
    <property type="term" value="F:3-keto-5-aminohexanoate cleavage activity"/>
    <property type="evidence" value="ECO:0007669"/>
    <property type="project" value="InterPro"/>
</dbReference>
<evidence type="ECO:0000313" key="5">
    <source>
        <dbReference type="EMBL" id="QFU75548.1"/>
    </source>
</evidence>
<dbReference type="InterPro" id="IPR008567">
    <property type="entry name" value="BKACE"/>
</dbReference>
<evidence type="ECO:0000256" key="3">
    <source>
        <dbReference type="ARBA" id="ARBA00022723"/>
    </source>
</evidence>
<dbReference type="AlphaFoldDB" id="A0A5P9NKR9"/>
<dbReference type="Pfam" id="PF05853">
    <property type="entry name" value="BKACE"/>
    <property type="match status" value="1"/>
</dbReference>
<evidence type="ECO:0000313" key="6">
    <source>
        <dbReference type="Proteomes" id="UP000326287"/>
    </source>
</evidence>
<dbReference type="KEGG" id="halc:EY643_07725"/>
<dbReference type="PANTHER" id="PTHR37418">
    <property type="entry name" value="3-KETO-5-AMINOHEXANOATE CLEAVAGE ENZYME-RELATED"/>
    <property type="match status" value="1"/>
</dbReference>
<keyword evidence="2" id="KW-0808">Transferase</keyword>
<organism evidence="5 6">
    <name type="scientific">Halioglobus maricola</name>
    <dbReference type="NCBI Taxonomy" id="2601894"/>
    <lineage>
        <taxon>Bacteria</taxon>
        <taxon>Pseudomonadati</taxon>
        <taxon>Pseudomonadota</taxon>
        <taxon>Gammaproteobacteria</taxon>
        <taxon>Cellvibrionales</taxon>
        <taxon>Halieaceae</taxon>
        <taxon>Halioglobus</taxon>
    </lineage>
</organism>
<dbReference type="Proteomes" id="UP000326287">
    <property type="component" value="Chromosome"/>
</dbReference>
<evidence type="ECO:0000256" key="1">
    <source>
        <dbReference type="ARBA" id="ARBA00001947"/>
    </source>
</evidence>
<sequence length="300" mass="32540">MTTPLIIESSLNGATSKATNPNVPYSDEEIVTDALSCMEAGAALIHNHTDESIFGGSGELDYERYARPWRLLLRERPDAILTPTMPVGQEGVTVETRYRHVERMAEEGLLAQGLCDPGTFNLSVLDEDGLFAPSDMLYRNDMNDSRYYVEACRRLNIGLSISIFEPGFLKFVLAYYRAGKLPPGGILKFYFASDDLPFGMPPTAASLDAYLGMLGECDLPWLVSSFGDDCVGCGIAEEAILRGGHVQVGLEPYAGNGQPSNVELVEELVVLAEKLGRPIASPAQAAEILALPTYPVPFAP</sequence>
<dbReference type="OrthoDB" id="9155960at2"/>
<dbReference type="GO" id="GO:0046872">
    <property type="term" value="F:metal ion binding"/>
    <property type="evidence" value="ECO:0007669"/>
    <property type="project" value="UniProtKB-KW"/>
</dbReference>
<dbReference type="InterPro" id="IPR013785">
    <property type="entry name" value="Aldolase_TIM"/>
</dbReference>
<dbReference type="PANTHER" id="PTHR37418:SF2">
    <property type="entry name" value="3-KETO-5-AMINOHEXANOATE CLEAVAGE ENZYME"/>
    <property type="match status" value="1"/>
</dbReference>
<evidence type="ECO:0000256" key="4">
    <source>
        <dbReference type="ARBA" id="ARBA00022833"/>
    </source>
</evidence>
<accession>A0A5P9NKR9</accession>